<protein>
    <submittedName>
        <fullName evidence="7">TetR/AcrR family transcriptional regulator</fullName>
    </submittedName>
</protein>
<dbReference type="EMBL" id="QUAL01000189">
    <property type="protein sequence ID" value="RIQ18323.1"/>
    <property type="molecule type" value="Genomic_DNA"/>
</dbReference>
<dbReference type="GO" id="GO:0000976">
    <property type="term" value="F:transcription cis-regulatory region binding"/>
    <property type="evidence" value="ECO:0007669"/>
    <property type="project" value="TreeGrafter"/>
</dbReference>
<dbReference type="GO" id="GO:0003700">
    <property type="term" value="F:DNA-binding transcription factor activity"/>
    <property type="evidence" value="ECO:0007669"/>
    <property type="project" value="TreeGrafter"/>
</dbReference>
<feature type="domain" description="HTH tetR-type" evidence="6">
    <location>
        <begin position="21"/>
        <end position="81"/>
    </location>
</feature>
<dbReference type="InterPro" id="IPR050109">
    <property type="entry name" value="HTH-type_TetR-like_transc_reg"/>
</dbReference>
<dbReference type="Gene3D" id="1.10.357.10">
    <property type="entry name" value="Tetracycline Repressor, domain 2"/>
    <property type="match status" value="1"/>
</dbReference>
<keyword evidence="3" id="KW-0804">Transcription</keyword>
<evidence type="ECO:0000313" key="7">
    <source>
        <dbReference type="EMBL" id="RIQ18323.1"/>
    </source>
</evidence>
<dbReference type="PANTHER" id="PTHR30055">
    <property type="entry name" value="HTH-TYPE TRANSCRIPTIONAL REGULATOR RUTR"/>
    <property type="match status" value="1"/>
</dbReference>
<dbReference type="InterPro" id="IPR001647">
    <property type="entry name" value="HTH_TetR"/>
</dbReference>
<evidence type="ECO:0000256" key="3">
    <source>
        <dbReference type="ARBA" id="ARBA00023163"/>
    </source>
</evidence>
<dbReference type="PANTHER" id="PTHR30055:SF234">
    <property type="entry name" value="HTH-TYPE TRANSCRIPTIONAL REGULATOR BETI"/>
    <property type="match status" value="1"/>
</dbReference>
<organism evidence="7 8">
    <name type="scientific">Jiangella rhizosphaerae</name>
    <dbReference type="NCBI Taxonomy" id="2293569"/>
    <lineage>
        <taxon>Bacteria</taxon>
        <taxon>Bacillati</taxon>
        <taxon>Actinomycetota</taxon>
        <taxon>Actinomycetes</taxon>
        <taxon>Jiangellales</taxon>
        <taxon>Jiangellaceae</taxon>
        <taxon>Jiangella</taxon>
    </lineage>
</organism>
<feature type="DNA-binding region" description="H-T-H motif" evidence="4">
    <location>
        <begin position="44"/>
        <end position="63"/>
    </location>
</feature>
<gene>
    <name evidence="7" type="ORF">DY240_21400</name>
</gene>
<evidence type="ECO:0000259" key="6">
    <source>
        <dbReference type="PROSITE" id="PS50977"/>
    </source>
</evidence>
<feature type="region of interest" description="Disordered" evidence="5">
    <location>
        <begin position="1"/>
        <end position="20"/>
    </location>
</feature>
<proteinExistence type="predicted"/>
<dbReference type="PROSITE" id="PS50977">
    <property type="entry name" value="HTH_TETR_2"/>
    <property type="match status" value="1"/>
</dbReference>
<sequence length="220" mass="23731">MTAVQPPLRPERPDRRTASKAARRQAIIDAALALAREHGRRGFSVDQLAERADVSRRTVFNHFGSLDEILLAAHAQVMDVLIDDFDRRSAATPVGDGSLASVFDEVSAALRATDLVGPMAALTHLLDGLDDDDQAGPAGQGLVREVMHRTTARLAADIARRSPDADELDIDLLVHSLVGGLVVLHAHWSARTGAADDDASRAVWAELLERLIGTVRNGFR</sequence>
<keyword evidence="8" id="KW-1185">Reference proteome</keyword>
<evidence type="ECO:0000256" key="1">
    <source>
        <dbReference type="ARBA" id="ARBA00023015"/>
    </source>
</evidence>
<dbReference type="SUPFAM" id="SSF46689">
    <property type="entry name" value="Homeodomain-like"/>
    <property type="match status" value="1"/>
</dbReference>
<evidence type="ECO:0000313" key="8">
    <source>
        <dbReference type="Proteomes" id="UP000284057"/>
    </source>
</evidence>
<name>A0A418KLA6_9ACTN</name>
<keyword evidence="1" id="KW-0805">Transcription regulation</keyword>
<keyword evidence="2 4" id="KW-0238">DNA-binding</keyword>
<dbReference type="PRINTS" id="PR00455">
    <property type="entry name" value="HTHTETR"/>
</dbReference>
<dbReference type="OrthoDB" id="8688418at2"/>
<comment type="caution">
    <text evidence="7">The sequence shown here is derived from an EMBL/GenBank/DDBJ whole genome shotgun (WGS) entry which is preliminary data.</text>
</comment>
<evidence type="ECO:0000256" key="2">
    <source>
        <dbReference type="ARBA" id="ARBA00023125"/>
    </source>
</evidence>
<dbReference type="RefSeq" id="WP_119661873.1">
    <property type="nucleotide sequence ID" value="NZ_QUAL01000189.1"/>
</dbReference>
<evidence type="ECO:0000256" key="5">
    <source>
        <dbReference type="SAM" id="MobiDB-lite"/>
    </source>
</evidence>
<dbReference type="InterPro" id="IPR009057">
    <property type="entry name" value="Homeodomain-like_sf"/>
</dbReference>
<evidence type="ECO:0000256" key="4">
    <source>
        <dbReference type="PROSITE-ProRule" id="PRU00335"/>
    </source>
</evidence>
<accession>A0A418KLA6</accession>
<dbReference type="AlphaFoldDB" id="A0A418KLA6"/>
<reference evidence="7 8" key="1">
    <citation type="submission" date="2018-09" db="EMBL/GenBank/DDBJ databases">
        <title>Isolation, diversity and antifungal activity of actinobacteria from wheat.</title>
        <authorList>
            <person name="Han C."/>
        </authorList>
    </citation>
    <scope>NUCLEOTIDE SEQUENCE [LARGE SCALE GENOMIC DNA]</scope>
    <source>
        <strain evidence="7 8">NEAU-YY265</strain>
    </source>
</reference>
<dbReference type="Pfam" id="PF00440">
    <property type="entry name" value="TetR_N"/>
    <property type="match status" value="1"/>
</dbReference>
<dbReference type="Proteomes" id="UP000284057">
    <property type="component" value="Unassembled WGS sequence"/>
</dbReference>